<feature type="domain" description="DUF6593" evidence="1">
    <location>
        <begin position="45"/>
        <end position="168"/>
    </location>
</feature>
<protein>
    <recommendedName>
        <fullName evidence="1">DUF6593 domain-containing protein</fullName>
    </recommendedName>
</protein>
<dbReference type="OrthoDB" id="3191568at2759"/>
<evidence type="ECO:0000313" key="2">
    <source>
        <dbReference type="EMBL" id="TFK49037.1"/>
    </source>
</evidence>
<reference evidence="2 3" key="1">
    <citation type="journal article" date="2019" name="Nat. Ecol. Evol.">
        <title>Megaphylogeny resolves global patterns of mushroom evolution.</title>
        <authorList>
            <person name="Varga T."/>
            <person name="Krizsan K."/>
            <person name="Foldi C."/>
            <person name="Dima B."/>
            <person name="Sanchez-Garcia M."/>
            <person name="Sanchez-Ramirez S."/>
            <person name="Szollosi G.J."/>
            <person name="Szarkandi J.G."/>
            <person name="Papp V."/>
            <person name="Albert L."/>
            <person name="Andreopoulos W."/>
            <person name="Angelini C."/>
            <person name="Antonin V."/>
            <person name="Barry K.W."/>
            <person name="Bougher N.L."/>
            <person name="Buchanan P."/>
            <person name="Buyck B."/>
            <person name="Bense V."/>
            <person name="Catcheside P."/>
            <person name="Chovatia M."/>
            <person name="Cooper J."/>
            <person name="Damon W."/>
            <person name="Desjardin D."/>
            <person name="Finy P."/>
            <person name="Geml J."/>
            <person name="Haridas S."/>
            <person name="Hughes K."/>
            <person name="Justo A."/>
            <person name="Karasinski D."/>
            <person name="Kautmanova I."/>
            <person name="Kiss B."/>
            <person name="Kocsube S."/>
            <person name="Kotiranta H."/>
            <person name="LaButti K.M."/>
            <person name="Lechner B.E."/>
            <person name="Liimatainen K."/>
            <person name="Lipzen A."/>
            <person name="Lukacs Z."/>
            <person name="Mihaltcheva S."/>
            <person name="Morgado L.N."/>
            <person name="Niskanen T."/>
            <person name="Noordeloos M.E."/>
            <person name="Ohm R.A."/>
            <person name="Ortiz-Santana B."/>
            <person name="Ovrebo C."/>
            <person name="Racz N."/>
            <person name="Riley R."/>
            <person name="Savchenko A."/>
            <person name="Shiryaev A."/>
            <person name="Soop K."/>
            <person name="Spirin V."/>
            <person name="Szebenyi C."/>
            <person name="Tomsovsky M."/>
            <person name="Tulloss R.E."/>
            <person name="Uehling J."/>
            <person name="Grigoriev I.V."/>
            <person name="Vagvolgyi C."/>
            <person name="Papp T."/>
            <person name="Martin F.M."/>
            <person name="Miettinen O."/>
            <person name="Hibbett D.S."/>
            <person name="Nagy L.G."/>
        </authorList>
    </citation>
    <scope>NUCLEOTIDE SEQUENCE [LARGE SCALE GENOMIC DNA]</scope>
    <source>
        <strain evidence="2 3">OMC1185</strain>
    </source>
</reference>
<dbReference type="AlphaFoldDB" id="A0A5C3MVH6"/>
<dbReference type="Proteomes" id="UP000305948">
    <property type="component" value="Unassembled WGS sequence"/>
</dbReference>
<evidence type="ECO:0000259" key="1">
    <source>
        <dbReference type="Pfam" id="PF20236"/>
    </source>
</evidence>
<dbReference type="EMBL" id="ML213517">
    <property type="protein sequence ID" value="TFK49037.1"/>
    <property type="molecule type" value="Genomic_DNA"/>
</dbReference>
<proteinExistence type="predicted"/>
<accession>A0A5C3MVH6</accession>
<gene>
    <name evidence="2" type="ORF">OE88DRAFT_1737249</name>
</gene>
<evidence type="ECO:0000313" key="3">
    <source>
        <dbReference type="Proteomes" id="UP000305948"/>
    </source>
</evidence>
<name>A0A5C3MVH6_9AGAM</name>
<dbReference type="InterPro" id="IPR046528">
    <property type="entry name" value="DUF6593"/>
</dbReference>
<keyword evidence="3" id="KW-1185">Reference proteome</keyword>
<dbReference type="Pfam" id="PF20236">
    <property type="entry name" value="DUF6593"/>
    <property type="match status" value="1"/>
</dbReference>
<sequence>MSQPSPRSCVPPSPSVYGALPYPGAAAHVSGGNITLTFTAFTPTILNSVLIDAQTNIQFRIESNNSALFTLVKDGHGRTVAVIEWRSQPTVEIRGVAPKQNIAKWLGLSSDGLARIMKIGNASYAWAPNGRHLGLYTMSPAAPQLLAKVSKTHTTVVFEVTTQAMQLGLLEASIVATLLLQSGRNID</sequence>
<organism evidence="2 3">
    <name type="scientific">Heliocybe sulcata</name>
    <dbReference type="NCBI Taxonomy" id="5364"/>
    <lineage>
        <taxon>Eukaryota</taxon>
        <taxon>Fungi</taxon>
        <taxon>Dikarya</taxon>
        <taxon>Basidiomycota</taxon>
        <taxon>Agaricomycotina</taxon>
        <taxon>Agaricomycetes</taxon>
        <taxon>Gloeophyllales</taxon>
        <taxon>Gloeophyllaceae</taxon>
        <taxon>Heliocybe</taxon>
    </lineage>
</organism>